<accession>A0ABZ1FSV0</accession>
<evidence type="ECO:0000313" key="8">
    <source>
        <dbReference type="EMBL" id="WSB73557.1"/>
    </source>
</evidence>
<feature type="region of interest" description="Disordered" evidence="6">
    <location>
        <begin position="1"/>
        <end position="32"/>
    </location>
</feature>
<dbReference type="InterPro" id="IPR016166">
    <property type="entry name" value="FAD-bd_PCMH"/>
</dbReference>
<organism evidence="8 9">
    <name type="scientific">Streptomyces decoyicus</name>
    <dbReference type="NCBI Taxonomy" id="249567"/>
    <lineage>
        <taxon>Bacteria</taxon>
        <taxon>Bacillati</taxon>
        <taxon>Actinomycetota</taxon>
        <taxon>Actinomycetes</taxon>
        <taxon>Kitasatosporales</taxon>
        <taxon>Streptomycetaceae</taxon>
        <taxon>Streptomyces</taxon>
    </lineage>
</organism>
<keyword evidence="3" id="KW-0285">Flavoprotein</keyword>
<name>A0ABZ1FSV0_9ACTN</name>
<gene>
    <name evidence="8" type="ORF">OG863_39575</name>
</gene>
<dbReference type="InterPro" id="IPR016169">
    <property type="entry name" value="FAD-bd_PCMH_sub2"/>
</dbReference>
<keyword evidence="4" id="KW-0274">FAD</keyword>
<reference evidence="8 9" key="1">
    <citation type="submission" date="2022-10" db="EMBL/GenBank/DDBJ databases">
        <title>The complete genomes of actinobacterial strains from the NBC collection.</title>
        <authorList>
            <person name="Joergensen T.S."/>
            <person name="Alvarez Arevalo M."/>
            <person name="Sterndorff E.B."/>
            <person name="Faurdal D."/>
            <person name="Vuksanovic O."/>
            <person name="Mourched A.-S."/>
            <person name="Charusanti P."/>
            <person name="Shaw S."/>
            <person name="Blin K."/>
            <person name="Weber T."/>
        </authorList>
    </citation>
    <scope>NUCLEOTIDE SEQUENCE [LARGE SCALE GENOMIC DNA]</scope>
    <source>
        <strain evidence="8 9">NBC 01774</strain>
    </source>
</reference>
<dbReference type="Pfam" id="PF01565">
    <property type="entry name" value="FAD_binding_4"/>
    <property type="match status" value="1"/>
</dbReference>
<protein>
    <submittedName>
        <fullName evidence="8">FAD-binding oxidoreductase</fullName>
    </submittedName>
</protein>
<dbReference type="InterPro" id="IPR036318">
    <property type="entry name" value="FAD-bd_PCMH-like_sf"/>
</dbReference>
<dbReference type="InterPro" id="IPR050416">
    <property type="entry name" value="FAD-linked_Oxidoreductase"/>
</dbReference>
<evidence type="ECO:0000256" key="1">
    <source>
        <dbReference type="ARBA" id="ARBA00001974"/>
    </source>
</evidence>
<dbReference type="EMBL" id="CP109106">
    <property type="protein sequence ID" value="WSB73557.1"/>
    <property type="molecule type" value="Genomic_DNA"/>
</dbReference>
<dbReference type="PROSITE" id="PS51387">
    <property type="entry name" value="FAD_PCMH"/>
    <property type="match status" value="1"/>
</dbReference>
<dbReference type="Gene3D" id="3.30.465.10">
    <property type="match status" value="1"/>
</dbReference>
<evidence type="ECO:0000313" key="9">
    <source>
        <dbReference type="Proteomes" id="UP001344251"/>
    </source>
</evidence>
<evidence type="ECO:0000256" key="6">
    <source>
        <dbReference type="SAM" id="MobiDB-lite"/>
    </source>
</evidence>
<dbReference type="InterPro" id="IPR016167">
    <property type="entry name" value="FAD-bd_PCMH_sub1"/>
</dbReference>
<feature type="domain" description="FAD-binding PCMH-type" evidence="7">
    <location>
        <begin position="70"/>
        <end position="239"/>
    </location>
</feature>
<dbReference type="Gene3D" id="3.30.43.10">
    <property type="entry name" value="Uridine Diphospho-n-acetylenolpyruvylglucosamine Reductase, domain 2"/>
    <property type="match status" value="1"/>
</dbReference>
<keyword evidence="9" id="KW-1185">Reference proteome</keyword>
<dbReference type="Pfam" id="PF08031">
    <property type="entry name" value="BBE"/>
    <property type="match status" value="1"/>
</dbReference>
<dbReference type="InterPro" id="IPR012951">
    <property type="entry name" value="BBE"/>
</dbReference>
<dbReference type="PANTHER" id="PTHR42973:SF39">
    <property type="entry name" value="FAD-BINDING PCMH-TYPE DOMAIN-CONTAINING PROTEIN"/>
    <property type="match status" value="1"/>
</dbReference>
<evidence type="ECO:0000256" key="4">
    <source>
        <dbReference type="ARBA" id="ARBA00022827"/>
    </source>
</evidence>
<comment type="cofactor">
    <cofactor evidence="1">
        <name>FAD</name>
        <dbReference type="ChEBI" id="CHEBI:57692"/>
    </cofactor>
</comment>
<dbReference type="RefSeq" id="WP_326623169.1">
    <property type="nucleotide sequence ID" value="NZ_CP109106.1"/>
</dbReference>
<proteinExistence type="inferred from homology"/>
<keyword evidence="5" id="KW-0560">Oxidoreductase</keyword>
<dbReference type="InterPro" id="IPR006094">
    <property type="entry name" value="Oxid_FAD_bind_N"/>
</dbReference>
<evidence type="ECO:0000256" key="2">
    <source>
        <dbReference type="ARBA" id="ARBA00005466"/>
    </source>
</evidence>
<sequence>MARDSLFHARRAGNRPRTSEQTSSRTAARAAGVKADVDWSGLRQRMRGALLRPGDPGFEDARKLFNPLNDDHVPAAVAQCESVADVREGVLAAANRVPLAARSGGHSYVGYSAPHGGLTLDLRRMSAVEVQPDGTAIVGAGANLRDVYSGLGRANRCMPGGSCFTVGIAGVALGGGIGVLPRKFGLTCDHLLAAELVSADGRTLTVSAARTPDLFWALRGGGGGNFGVVTQFTFSTDPAPALTVFLIVFPAGKVTEVLSAWQPWIASAPRELWANLNVSGGDVPGCRVAGCFVGPSSACTPLLDDLVARSGVLPSRRTVQDRDYFNAMRFFSGRPDRESFVASSRVLNSPAADPAAVNTLLTGRTGMALILDPLGGAVADVGAQQTAFPHRSAFATAQIYASATAASEAEVTRSVAEVVAGLAHQGIGGGYVNYIDPDLPDWPTAYYGPNLERLRSIAHDYDPDQVFGFPQALTQQV</sequence>
<evidence type="ECO:0000256" key="5">
    <source>
        <dbReference type="ARBA" id="ARBA00023002"/>
    </source>
</evidence>
<dbReference type="Proteomes" id="UP001344251">
    <property type="component" value="Chromosome"/>
</dbReference>
<evidence type="ECO:0000259" key="7">
    <source>
        <dbReference type="PROSITE" id="PS51387"/>
    </source>
</evidence>
<dbReference type="Gene3D" id="3.40.462.20">
    <property type="match status" value="1"/>
</dbReference>
<evidence type="ECO:0000256" key="3">
    <source>
        <dbReference type="ARBA" id="ARBA00022630"/>
    </source>
</evidence>
<dbReference type="SUPFAM" id="SSF56176">
    <property type="entry name" value="FAD-binding/transporter-associated domain-like"/>
    <property type="match status" value="1"/>
</dbReference>
<dbReference type="PANTHER" id="PTHR42973">
    <property type="entry name" value="BINDING OXIDOREDUCTASE, PUTATIVE (AFU_ORTHOLOGUE AFUA_1G17690)-RELATED"/>
    <property type="match status" value="1"/>
</dbReference>
<comment type="similarity">
    <text evidence="2">Belongs to the oxygen-dependent FAD-linked oxidoreductase family.</text>
</comment>